<evidence type="ECO:0000313" key="2">
    <source>
        <dbReference type="EnsemblProtists" id="EOD09755"/>
    </source>
</evidence>
<accession>A0A0D3IES0</accession>
<name>A0A0D3IES0_EMIH1</name>
<dbReference type="AlphaFoldDB" id="A0A0D3IES0"/>
<protein>
    <submittedName>
        <fullName evidence="2">Uncharacterized protein</fullName>
    </submittedName>
</protein>
<evidence type="ECO:0000313" key="3">
    <source>
        <dbReference type="Proteomes" id="UP000013827"/>
    </source>
</evidence>
<dbReference type="Proteomes" id="UP000013827">
    <property type="component" value="Unassembled WGS sequence"/>
</dbReference>
<sequence>MGADVSALREKLDASTSRCEALERETAELKSRLSAAETAYDEKEKALARLAKASVVRLDAQRAENMKETKRAQLCEELRREDSVLMTKLGKLLLHATPDTNQAAASAAPEVEGSDEVIEWSGEQAQTGLKLPHEEEGLVGSLGVLRRFGAAEGASGPWAALGGSLLWDARQRKLAALQVAACAEPSPSQLVCLGVDQTGALTGSVRSTVDSFTLLASASVDLSRRAGLCRPVPDFVFPCDELRLLPHAGAKARGSGST</sequence>
<dbReference type="GeneID" id="17256021"/>
<proteinExistence type="predicted"/>
<organism evidence="2 3">
    <name type="scientific">Emiliania huxleyi (strain CCMP1516)</name>
    <dbReference type="NCBI Taxonomy" id="280463"/>
    <lineage>
        <taxon>Eukaryota</taxon>
        <taxon>Haptista</taxon>
        <taxon>Haptophyta</taxon>
        <taxon>Prymnesiophyceae</taxon>
        <taxon>Isochrysidales</taxon>
        <taxon>Noelaerhabdaceae</taxon>
        <taxon>Emiliania</taxon>
    </lineage>
</organism>
<keyword evidence="1" id="KW-0175">Coiled coil</keyword>
<reference evidence="2" key="2">
    <citation type="submission" date="2024-10" db="UniProtKB">
        <authorList>
            <consortium name="EnsemblProtists"/>
        </authorList>
    </citation>
    <scope>IDENTIFICATION</scope>
</reference>
<feature type="coiled-coil region" evidence="1">
    <location>
        <begin position="5"/>
        <end position="53"/>
    </location>
</feature>
<dbReference type="KEGG" id="ehx:EMIHUDRAFT_216316"/>
<dbReference type="HOGENOM" id="CLU_1079404_0_0_1"/>
<evidence type="ECO:0000256" key="1">
    <source>
        <dbReference type="SAM" id="Coils"/>
    </source>
</evidence>
<dbReference type="EnsemblProtists" id="EOD09755">
    <property type="protein sequence ID" value="EOD09755"/>
    <property type="gene ID" value="EMIHUDRAFT_216316"/>
</dbReference>
<dbReference type="RefSeq" id="XP_005762184.1">
    <property type="nucleotide sequence ID" value="XM_005762127.1"/>
</dbReference>
<keyword evidence="3" id="KW-1185">Reference proteome</keyword>
<reference evidence="3" key="1">
    <citation type="journal article" date="2013" name="Nature">
        <title>Pan genome of the phytoplankton Emiliania underpins its global distribution.</title>
        <authorList>
            <person name="Read B.A."/>
            <person name="Kegel J."/>
            <person name="Klute M.J."/>
            <person name="Kuo A."/>
            <person name="Lefebvre S.C."/>
            <person name="Maumus F."/>
            <person name="Mayer C."/>
            <person name="Miller J."/>
            <person name="Monier A."/>
            <person name="Salamov A."/>
            <person name="Young J."/>
            <person name="Aguilar M."/>
            <person name="Claverie J.M."/>
            <person name="Frickenhaus S."/>
            <person name="Gonzalez K."/>
            <person name="Herman E.K."/>
            <person name="Lin Y.C."/>
            <person name="Napier J."/>
            <person name="Ogata H."/>
            <person name="Sarno A.F."/>
            <person name="Shmutz J."/>
            <person name="Schroeder D."/>
            <person name="de Vargas C."/>
            <person name="Verret F."/>
            <person name="von Dassow P."/>
            <person name="Valentin K."/>
            <person name="Van de Peer Y."/>
            <person name="Wheeler G."/>
            <person name="Dacks J.B."/>
            <person name="Delwiche C.F."/>
            <person name="Dyhrman S.T."/>
            <person name="Glockner G."/>
            <person name="John U."/>
            <person name="Richards T."/>
            <person name="Worden A.Z."/>
            <person name="Zhang X."/>
            <person name="Grigoriev I.V."/>
            <person name="Allen A.E."/>
            <person name="Bidle K."/>
            <person name="Borodovsky M."/>
            <person name="Bowler C."/>
            <person name="Brownlee C."/>
            <person name="Cock J.M."/>
            <person name="Elias M."/>
            <person name="Gladyshev V.N."/>
            <person name="Groth M."/>
            <person name="Guda C."/>
            <person name="Hadaegh A."/>
            <person name="Iglesias-Rodriguez M.D."/>
            <person name="Jenkins J."/>
            <person name="Jones B.M."/>
            <person name="Lawson T."/>
            <person name="Leese F."/>
            <person name="Lindquist E."/>
            <person name="Lobanov A."/>
            <person name="Lomsadze A."/>
            <person name="Malik S.B."/>
            <person name="Marsh M.E."/>
            <person name="Mackinder L."/>
            <person name="Mock T."/>
            <person name="Mueller-Roeber B."/>
            <person name="Pagarete A."/>
            <person name="Parker M."/>
            <person name="Probert I."/>
            <person name="Quesneville H."/>
            <person name="Raines C."/>
            <person name="Rensing S.A."/>
            <person name="Riano-Pachon D.M."/>
            <person name="Richier S."/>
            <person name="Rokitta S."/>
            <person name="Shiraiwa Y."/>
            <person name="Soanes D.M."/>
            <person name="van der Giezen M."/>
            <person name="Wahlund T.M."/>
            <person name="Williams B."/>
            <person name="Wilson W."/>
            <person name="Wolfe G."/>
            <person name="Wurch L.L."/>
        </authorList>
    </citation>
    <scope>NUCLEOTIDE SEQUENCE</scope>
</reference>
<dbReference type="PaxDb" id="2903-EOD09755"/>